<sequence length="492" mass="55302">MSAYRTREQYERWHMGTCVRCGRKGASRAAFWEGLICRTCYEKAANTHGTCPECGADRLLPGRHDRTAICRDCAGITRDFHCDRCGTEAHLLGGRLCERCTLADRLDEFLDDGTGHPNPQLGLLRETVLAMPRPKSALAWLHRPKARLLLRELATGSLPLTHDAFRRHPEWRAAAHLRDLLMTCGLLPQADKYLLHHESWLHRRLGELHDQAHLPTLEQFATWHQLPKLRTRAERRPLTPSASSHAAQQFNRAHEFLTWLNGQGTTLEKVGQAGIDRWHAIHKPHEQRALRAFLTWARDTGRLPSRPAFPRLAITEGPQLTQHRRLELLRRVLDESAGPLRSRAAACLMLLFAQPASRIVLLTTDDISQDTGGQVLIRLGDPPAPVPEPFADLLLQARDQRTNMNTTNRDAAWLFPGRRAGRPMHPHSLADLIRDIGIPGTAVRTSALRQLVLQAPAPVIARALGFHDKTTTRVVAQAGGTWNRYAPSDHAQ</sequence>
<dbReference type="GO" id="GO:0015074">
    <property type="term" value="P:DNA integration"/>
    <property type="evidence" value="ECO:0007669"/>
    <property type="project" value="InterPro"/>
</dbReference>
<dbReference type="OrthoDB" id="3405537at2"/>
<reference evidence="2 3" key="1">
    <citation type="submission" date="2017-02" db="EMBL/GenBank/DDBJ databases">
        <authorList>
            <person name="Peterson S.W."/>
        </authorList>
    </citation>
    <scope>NUCLEOTIDE SEQUENCE [LARGE SCALE GENOMIC DNA]</scope>
    <source>
        <strain evidence="2 3">DSM 45154</strain>
    </source>
</reference>
<dbReference type="InterPro" id="IPR013762">
    <property type="entry name" value="Integrase-like_cat_sf"/>
</dbReference>
<evidence type="ECO:0000313" key="2">
    <source>
        <dbReference type="EMBL" id="SJZ89225.1"/>
    </source>
</evidence>
<evidence type="ECO:0000256" key="1">
    <source>
        <dbReference type="ARBA" id="ARBA00023172"/>
    </source>
</evidence>
<keyword evidence="3" id="KW-1185">Reference proteome</keyword>
<evidence type="ECO:0000313" key="3">
    <source>
        <dbReference type="Proteomes" id="UP000190637"/>
    </source>
</evidence>
<proteinExistence type="predicted"/>
<dbReference type="Proteomes" id="UP000190637">
    <property type="component" value="Unassembled WGS sequence"/>
</dbReference>
<dbReference type="GO" id="GO:0003677">
    <property type="term" value="F:DNA binding"/>
    <property type="evidence" value="ECO:0007669"/>
    <property type="project" value="InterPro"/>
</dbReference>
<dbReference type="AlphaFoldDB" id="A0A1T4PCC4"/>
<dbReference type="STRING" id="1122192.SAMN02745673_01740"/>
<dbReference type="InterPro" id="IPR011010">
    <property type="entry name" value="DNA_brk_join_enz"/>
</dbReference>
<accession>A0A1T4PCC4</accession>
<name>A0A1T4PCC4_9ACTN</name>
<dbReference type="Gene3D" id="1.10.443.10">
    <property type="entry name" value="Intergrase catalytic core"/>
    <property type="match status" value="1"/>
</dbReference>
<dbReference type="RefSeq" id="WP_078761112.1">
    <property type="nucleotide sequence ID" value="NZ_FUWS01000004.1"/>
</dbReference>
<gene>
    <name evidence="2" type="ORF">SAMN02745673_01740</name>
</gene>
<dbReference type="GO" id="GO:0006310">
    <property type="term" value="P:DNA recombination"/>
    <property type="evidence" value="ECO:0007669"/>
    <property type="project" value="UniProtKB-KW"/>
</dbReference>
<dbReference type="SUPFAM" id="SSF56349">
    <property type="entry name" value="DNA breaking-rejoining enzymes"/>
    <property type="match status" value="1"/>
</dbReference>
<organism evidence="2 3">
    <name type="scientific">Marinactinospora thermotolerans DSM 45154</name>
    <dbReference type="NCBI Taxonomy" id="1122192"/>
    <lineage>
        <taxon>Bacteria</taxon>
        <taxon>Bacillati</taxon>
        <taxon>Actinomycetota</taxon>
        <taxon>Actinomycetes</taxon>
        <taxon>Streptosporangiales</taxon>
        <taxon>Nocardiopsidaceae</taxon>
        <taxon>Marinactinospora</taxon>
    </lineage>
</organism>
<keyword evidence="1" id="KW-0233">DNA recombination</keyword>
<evidence type="ECO:0008006" key="4">
    <source>
        <dbReference type="Google" id="ProtNLM"/>
    </source>
</evidence>
<protein>
    <recommendedName>
        <fullName evidence="4">Site-specific recombinase XerD</fullName>
    </recommendedName>
</protein>
<dbReference type="EMBL" id="FUWS01000004">
    <property type="protein sequence ID" value="SJZ89225.1"/>
    <property type="molecule type" value="Genomic_DNA"/>
</dbReference>